<dbReference type="PROSITE" id="PS00763">
    <property type="entry name" value="GLUTATHIONE_PEROXID_2"/>
    <property type="match status" value="1"/>
</dbReference>
<dbReference type="SUPFAM" id="SSF52833">
    <property type="entry name" value="Thioredoxin-like"/>
    <property type="match status" value="1"/>
</dbReference>
<sequence length="165" mass="18408">MELRDIPLTTIDGDAVTLADYADEVVMVVNVASKCGLTPQYTKLEELQREYGDRGFTVLGFPCNQFAGQEPGGADDIKEFCSMTYGVSFPLMEKTKVNGRNRHPLYEVLTKVEDARGKAGRVKWNFEKFVIQPGGEVFRFRPTTEPDAPEIIAAIERGISERRAA</sequence>
<organism evidence="5 6">
    <name type="scientific">Agromyces lapidis</name>
    <dbReference type="NCBI Taxonomy" id="279574"/>
    <lineage>
        <taxon>Bacteria</taxon>
        <taxon>Bacillati</taxon>
        <taxon>Actinomycetota</taxon>
        <taxon>Actinomycetes</taxon>
        <taxon>Micrococcales</taxon>
        <taxon>Microbacteriaceae</taxon>
        <taxon>Agromyces</taxon>
    </lineage>
</organism>
<accession>A0ABV5SVT5</accession>
<dbReference type="InterPro" id="IPR000889">
    <property type="entry name" value="Glutathione_peroxidase"/>
</dbReference>
<comment type="similarity">
    <text evidence="1 4">Belongs to the glutathione peroxidase family.</text>
</comment>
<dbReference type="PRINTS" id="PR01011">
    <property type="entry name" value="GLUTPROXDASE"/>
</dbReference>
<dbReference type="InterPro" id="IPR029760">
    <property type="entry name" value="GPX_CS"/>
</dbReference>
<evidence type="ECO:0000256" key="2">
    <source>
        <dbReference type="ARBA" id="ARBA00022559"/>
    </source>
</evidence>
<dbReference type="PROSITE" id="PS51355">
    <property type="entry name" value="GLUTATHIONE_PEROXID_3"/>
    <property type="match status" value="1"/>
</dbReference>
<dbReference type="PIRSF" id="PIRSF000303">
    <property type="entry name" value="Glutathion_perox"/>
    <property type="match status" value="1"/>
</dbReference>
<evidence type="ECO:0000313" key="6">
    <source>
        <dbReference type="Proteomes" id="UP001589667"/>
    </source>
</evidence>
<evidence type="ECO:0000256" key="3">
    <source>
        <dbReference type="ARBA" id="ARBA00023002"/>
    </source>
</evidence>
<evidence type="ECO:0000256" key="1">
    <source>
        <dbReference type="ARBA" id="ARBA00006926"/>
    </source>
</evidence>
<dbReference type="InterPro" id="IPR036249">
    <property type="entry name" value="Thioredoxin-like_sf"/>
</dbReference>
<gene>
    <name evidence="5" type="ORF">ACFFQV_16045</name>
</gene>
<reference evidence="5 6" key="1">
    <citation type="submission" date="2024-09" db="EMBL/GenBank/DDBJ databases">
        <authorList>
            <person name="Sun Q."/>
            <person name="Mori K."/>
        </authorList>
    </citation>
    <scope>NUCLEOTIDE SEQUENCE [LARGE SCALE GENOMIC DNA]</scope>
    <source>
        <strain evidence="5 6">JCM 14321</strain>
    </source>
</reference>
<dbReference type="Gene3D" id="3.40.30.10">
    <property type="entry name" value="Glutaredoxin"/>
    <property type="match status" value="1"/>
</dbReference>
<keyword evidence="2 4" id="KW-0575">Peroxidase</keyword>
<proteinExistence type="inferred from homology"/>
<dbReference type="CDD" id="cd00340">
    <property type="entry name" value="GSH_Peroxidase"/>
    <property type="match status" value="1"/>
</dbReference>
<dbReference type="PANTHER" id="PTHR11592">
    <property type="entry name" value="GLUTATHIONE PEROXIDASE"/>
    <property type="match status" value="1"/>
</dbReference>
<protein>
    <recommendedName>
        <fullName evidence="4">Glutathione peroxidase</fullName>
    </recommendedName>
</protein>
<comment type="caution">
    <text evidence="5">The sequence shown here is derived from an EMBL/GenBank/DDBJ whole genome shotgun (WGS) entry which is preliminary data.</text>
</comment>
<dbReference type="RefSeq" id="WP_157424571.1">
    <property type="nucleotide sequence ID" value="NZ_BAAANI010000005.1"/>
</dbReference>
<dbReference type="PANTHER" id="PTHR11592:SF40">
    <property type="entry name" value="THIOREDOXIN_GLUTATHIONE PEROXIDASE BTUE"/>
    <property type="match status" value="1"/>
</dbReference>
<dbReference type="Proteomes" id="UP001589667">
    <property type="component" value="Unassembled WGS sequence"/>
</dbReference>
<keyword evidence="6" id="KW-1185">Reference proteome</keyword>
<keyword evidence="3 4" id="KW-0560">Oxidoreductase</keyword>
<name>A0ABV5SVT5_9MICO</name>
<dbReference type="Pfam" id="PF00255">
    <property type="entry name" value="GSHPx"/>
    <property type="match status" value="1"/>
</dbReference>
<evidence type="ECO:0000256" key="4">
    <source>
        <dbReference type="RuleBase" id="RU000499"/>
    </source>
</evidence>
<dbReference type="EMBL" id="JBHMBL010000004">
    <property type="protein sequence ID" value="MFB9643806.1"/>
    <property type="molecule type" value="Genomic_DNA"/>
</dbReference>
<dbReference type="GO" id="GO:0004601">
    <property type="term" value="F:peroxidase activity"/>
    <property type="evidence" value="ECO:0007669"/>
    <property type="project" value="UniProtKB-KW"/>
</dbReference>
<evidence type="ECO:0000313" key="5">
    <source>
        <dbReference type="EMBL" id="MFB9643806.1"/>
    </source>
</evidence>